<dbReference type="PANTHER" id="PTHR35043:SF7">
    <property type="entry name" value="TRANSCRIPTION FACTOR DOMAIN-CONTAINING PROTEIN"/>
    <property type="match status" value="1"/>
</dbReference>
<dbReference type="EMBL" id="CP086358">
    <property type="protein sequence ID" value="UNI19527.1"/>
    <property type="molecule type" value="Genomic_DNA"/>
</dbReference>
<evidence type="ECO:0000313" key="1">
    <source>
        <dbReference type="EMBL" id="UNI19527.1"/>
    </source>
</evidence>
<dbReference type="PANTHER" id="PTHR35043">
    <property type="entry name" value="TRANSCRIPTION FACTOR DOMAIN-CONTAINING PROTEIN"/>
    <property type="match status" value="1"/>
</dbReference>
<proteinExistence type="predicted"/>
<accession>A0A9Q8QHV1</accession>
<organism evidence="1 2">
    <name type="scientific">Purpureocillium takamizusanense</name>
    <dbReference type="NCBI Taxonomy" id="2060973"/>
    <lineage>
        <taxon>Eukaryota</taxon>
        <taxon>Fungi</taxon>
        <taxon>Dikarya</taxon>
        <taxon>Ascomycota</taxon>
        <taxon>Pezizomycotina</taxon>
        <taxon>Sordariomycetes</taxon>
        <taxon>Hypocreomycetidae</taxon>
        <taxon>Hypocreales</taxon>
        <taxon>Ophiocordycipitaceae</taxon>
        <taxon>Purpureocillium</taxon>
    </lineage>
</organism>
<sequence>MGGFIFDLAGPDIANGQPFIPHQRRLHVTPRGIQLLAKCGLLPSITREDITDKSKTDGSGKVIYCIQVAWVIIQAVARVAVGLPVTPLKTNTIAHIVCAFINYTLW</sequence>
<dbReference type="Proteomes" id="UP000829364">
    <property type="component" value="Chromosome 5"/>
</dbReference>
<gene>
    <name evidence="1" type="ORF">JDV02_005709</name>
</gene>
<dbReference type="KEGG" id="ptkz:JDV02_005709"/>
<protein>
    <submittedName>
        <fullName evidence="1">Uncharacterized protein</fullName>
    </submittedName>
</protein>
<dbReference type="GeneID" id="72067658"/>
<evidence type="ECO:0000313" key="2">
    <source>
        <dbReference type="Proteomes" id="UP000829364"/>
    </source>
</evidence>
<reference evidence="1" key="1">
    <citation type="submission" date="2021-11" db="EMBL/GenBank/DDBJ databases">
        <title>Purpureocillium_takamizusanense_genome.</title>
        <authorList>
            <person name="Nguyen N.-H."/>
        </authorList>
    </citation>
    <scope>NUCLEOTIDE SEQUENCE</scope>
    <source>
        <strain evidence="1">PT3</strain>
    </source>
</reference>
<dbReference type="OrthoDB" id="3061561at2759"/>
<dbReference type="RefSeq" id="XP_047843008.1">
    <property type="nucleotide sequence ID" value="XM_047987024.1"/>
</dbReference>
<dbReference type="AlphaFoldDB" id="A0A9Q8QHV1"/>
<name>A0A9Q8QHV1_9HYPO</name>
<keyword evidence="2" id="KW-1185">Reference proteome</keyword>